<dbReference type="RefSeq" id="WP_257941505.1">
    <property type="nucleotide sequence ID" value="NZ_JAMZEE010000123.1"/>
</dbReference>
<evidence type="ECO:0000313" key="1">
    <source>
        <dbReference type="EMBL" id="MCR6510070.1"/>
    </source>
</evidence>
<reference evidence="1" key="1">
    <citation type="journal article" date="2022" name="Arch. Microbiol.">
        <title>Bacteroides muris sp. nov. isolated from the cecum of wild-derived house mice.</title>
        <authorList>
            <person name="Fokt H."/>
            <person name="Unni R."/>
            <person name="Repnik U."/>
            <person name="Schmitz R.A."/>
            <person name="Bramkamp M."/>
            <person name="Baines J.F."/>
            <person name="Unterweger D."/>
        </authorList>
    </citation>
    <scope>NUCLEOTIDE SEQUENCE</scope>
    <source>
        <strain evidence="1">KH569_7</strain>
    </source>
</reference>
<sequence length="117" mass="13391">MQRVRPLEQPFQFRERKCLRPFRPGDELAHMPVCIRMKRGGEEAELPCRRRIRHDKDVVASHLPEQARRIGAAPHGDRLPFIIVVGAEIDLTRGMRELTDAVGRHTDVDGAVKVLHT</sequence>
<comment type="caution">
    <text evidence="1">The sequence shown here is derived from an EMBL/GenBank/DDBJ whole genome shotgun (WGS) entry which is preliminary data.</text>
</comment>
<protein>
    <submittedName>
        <fullName evidence="1">Uncharacterized protein</fullName>
    </submittedName>
</protein>
<gene>
    <name evidence="1" type="ORF">M1B78_18460</name>
</gene>
<evidence type="ECO:0000313" key="2">
    <source>
        <dbReference type="Proteomes" id="UP001143810"/>
    </source>
</evidence>
<dbReference type="Proteomes" id="UP001143810">
    <property type="component" value="Unassembled WGS sequence"/>
</dbReference>
<name>A0A9X2P3F1_9BACE</name>
<proteinExistence type="predicted"/>
<dbReference type="EMBL" id="JAMZEE010000123">
    <property type="protein sequence ID" value="MCR6510070.1"/>
    <property type="molecule type" value="Genomic_DNA"/>
</dbReference>
<reference evidence="1" key="2">
    <citation type="submission" date="2022-04" db="EMBL/GenBank/DDBJ databases">
        <authorList>
            <person name="Fokt H."/>
            <person name="Baines J."/>
        </authorList>
    </citation>
    <scope>NUCLEOTIDE SEQUENCE</scope>
    <source>
        <strain evidence="1">KH569_7</strain>
    </source>
</reference>
<dbReference type="AlphaFoldDB" id="A0A9X2P3F1"/>
<feature type="non-terminal residue" evidence="1">
    <location>
        <position position="117"/>
    </location>
</feature>
<accession>A0A9X2P3F1</accession>
<organism evidence="1 2">
    <name type="scientific">Bacteroides muris</name>
    <name type="common">ex Fokt et al. 2023</name>
    <dbReference type="NCBI Taxonomy" id="2937417"/>
    <lineage>
        <taxon>Bacteria</taxon>
        <taxon>Pseudomonadati</taxon>
        <taxon>Bacteroidota</taxon>
        <taxon>Bacteroidia</taxon>
        <taxon>Bacteroidales</taxon>
        <taxon>Bacteroidaceae</taxon>
        <taxon>Bacteroides</taxon>
    </lineage>
</organism>